<evidence type="ECO:0000256" key="1">
    <source>
        <dbReference type="SAM" id="Phobius"/>
    </source>
</evidence>
<keyword evidence="1" id="KW-1133">Transmembrane helix</keyword>
<dbReference type="Proteomes" id="UP000003039">
    <property type="component" value="Unassembled WGS sequence"/>
</dbReference>
<keyword evidence="1" id="KW-0812">Transmembrane</keyword>
<dbReference type="EMBL" id="AAUJ02000001">
    <property type="protein sequence ID" value="EED69652.1"/>
    <property type="molecule type" value="Genomic_DNA"/>
</dbReference>
<dbReference type="eggNOG" id="ENOG5033G2M">
    <property type="taxonomic scope" value="Bacteria"/>
</dbReference>
<dbReference type="RefSeq" id="WP_003059093.1">
    <property type="nucleotide sequence ID" value="NZ_AAUJ02000001.1"/>
</dbReference>
<dbReference type="AlphaFoldDB" id="B7WX59"/>
<reference evidence="2 3" key="1">
    <citation type="journal article" date="2004" name="Appl. Environ. Microbiol.">
        <title>Mineralization of individual congeners of linear alkylbenzenesulfonate by defined pairs of heterotrophic bacteria.</title>
        <authorList>
            <person name="Schleheck D."/>
            <person name="Knepper T.P."/>
            <person name="Fischer K."/>
            <person name="Cook A.M."/>
        </authorList>
    </citation>
    <scope>NUCLEOTIDE SEQUENCE [LARGE SCALE GENOMIC DNA]</scope>
    <source>
        <strain evidence="3">DSM 14576 / KF-1</strain>
    </source>
</reference>
<comment type="caution">
    <text evidence="2">The sequence shown here is derived from an EMBL/GenBank/DDBJ whole genome shotgun (WGS) entry which is preliminary data.</text>
</comment>
<sequence>MPVFLAALGGMLINLVGSLAGRLLVALGVSVATYTGLSVTTSWIKSSALSYLTALPPDLLGILAYLKVGVVINIITSAITARMVIDGLNGGAFKKWVLK</sequence>
<keyword evidence="1" id="KW-0472">Membrane</keyword>
<evidence type="ECO:0000313" key="2">
    <source>
        <dbReference type="EMBL" id="EED69652.1"/>
    </source>
</evidence>
<dbReference type="OrthoDB" id="8821024at2"/>
<organism evidence="2 3">
    <name type="scientific">Comamonas testosteroni (strain DSM 14576 / KF-1)</name>
    <name type="common">Pseudomonas testosteroni</name>
    <dbReference type="NCBI Taxonomy" id="399795"/>
    <lineage>
        <taxon>Bacteria</taxon>
        <taxon>Pseudomonadati</taxon>
        <taxon>Pseudomonadota</taxon>
        <taxon>Betaproteobacteria</taxon>
        <taxon>Burkholderiales</taxon>
        <taxon>Comamonadaceae</taxon>
        <taxon>Comamonas</taxon>
    </lineage>
</organism>
<accession>B7WX59</accession>
<dbReference type="Pfam" id="PF10734">
    <property type="entry name" value="DUF2523"/>
    <property type="match status" value="1"/>
</dbReference>
<gene>
    <name evidence="2" type="ORF">CtesDRAFT_PD4600</name>
</gene>
<name>B7WX59_COMTK</name>
<protein>
    <submittedName>
        <fullName evidence="2">ABC-type Co2+ transport system, permease component</fullName>
    </submittedName>
</protein>
<feature type="transmembrane region" description="Helical" evidence="1">
    <location>
        <begin position="62"/>
        <end position="85"/>
    </location>
</feature>
<evidence type="ECO:0000313" key="3">
    <source>
        <dbReference type="Proteomes" id="UP000003039"/>
    </source>
</evidence>
<proteinExistence type="predicted"/>
<dbReference type="InterPro" id="IPR019670">
    <property type="entry name" value="DUF2523"/>
</dbReference>